<reference evidence="4 5" key="1">
    <citation type="submission" date="2010-08" db="EMBL/GenBank/DDBJ databases">
        <title>Complete sequence of Clostridium cellulovorans 743B.</title>
        <authorList>
            <consortium name="US DOE Joint Genome Institute"/>
            <person name="Lucas S."/>
            <person name="Copeland A."/>
            <person name="Lapidus A."/>
            <person name="Cheng J.-F."/>
            <person name="Bruce D."/>
            <person name="Goodwin L."/>
            <person name="Pitluck S."/>
            <person name="Chertkov O."/>
            <person name="Detter J.C."/>
            <person name="Han C."/>
            <person name="Tapia R."/>
            <person name="Land M."/>
            <person name="Hauser L."/>
            <person name="Chang Y.-J."/>
            <person name="Jeffries C."/>
            <person name="Kyrpides N."/>
            <person name="Ivanova N."/>
            <person name="Mikhailova N."/>
            <person name="Hemme C.L."/>
            <person name="Woyke T."/>
        </authorList>
    </citation>
    <scope>NUCLEOTIDE SEQUENCE [LARGE SCALE GENOMIC DNA]</scope>
    <source>
        <strain evidence="5">ATCC 35296 / DSM 3052 / OCM 3 / 743B</strain>
    </source>
</reference>
<feature type="domain" description="Cobalamin synthesis G N-terminal" evidence="2">
    <location>
        <begin position="37"/>
        <end position="116"/>
    </location>
</feature>
<dbReference type="Proteomes" id="UP000002730">
    <property type="component" value="Chromosome"/>
</dbReference>
<feature type="domain" description="CobE/GbiG C-terminal" evidence="1">
    <location>
        <begin position="208"/>
        <end position="326"/>
    </location>
</feature>
<evidence type="ECO:0000259" key="3">
    <source>
        <dbReference type="Pfam" id="PF11761"/>
    </source>
</evidence>
<gene>
    <name evidence="4" type="ordered locus">Clocel_2226</name>
</gene>
<dbReference type="HOGENOM" id="CLU_028397_0_0_9"/>
<dbReference type="Pfam" id="PF01890">
    <property type="entry name" value="CbiG_C"/>
    <property type="match status" value="1"/>
</dbReference>
<dbReference type="InterPro" id="IPR036518">
    <property type="entry name" value="CobE/GbiG_C_sf"/>
</dbReference>
<dbReference type="eggNOG" id="COG2073">
    <property type="taxonomic scope" value="Bacteria"/>
</dbReference>
<organism evidence="4 5">
    <name type="scientific">Clostridium cellulovorans (strain ATCC 35296 / DSM 3052 / OCM 3 / 743B)</name>
    <dbReference type="NCBI Taxonomy" id="573061"/>
    <lineage>
        <taxon>Bacteria</taxon>
        <taxon>Bacillati</taxon>
        <taxon>Bacillota</taxon>
        <taxon>Clostridia</taxon>
        <taxon>Eubacteriales</taxon>
        <taxon>Clostridiaceae</taxon>
        <taxon>Clostridium</taxon>
    </lineage>
</organism>
<proteinExistence type="predicted"/>
<dbReference type="PANTHER" id="PTHR37477:SF1">
    <property type="entry name" value="COBALT-PRECORRIN-5A HYDROLASE"/>
    <property type="match status" value="1"/>
</dbReference>
<dbReference type="KEGG" id="ccb:Clocel_2226"/>
<accession>D9SP01</accession>
<evidence type="ECO:0000313" key="5">
    <source>
        <dbReference type="Proteomes" id="UP000002730"/>
    </source>
</evidence>
<protein>
    <submittedName>
        <fullName evidence="4">Cobalamin synthesis G-like</fullName>
    </submittedName>
</protein>
<dbReference type="OrthoDB" id="9781023at2"/>
<dbReference type="PANTHER" id="PTHR37477">
    <property type="entry name" value="COBALT-PRECORRIN-5A HYDROLASE"/>
    <property type="match status" value="1"/>
</dbReference>
<dbReference type="InterPro" id="IPR021744">
    <property type="entry name" value="CbiG_N"/>
</dbReference>
<dbReference type="EMBL" id="CP002160">
    <property type="protein sequence ID" value="ADL51966.1"/>
    <property type="molecule type" value="Genomic_DNA"/>
</dbReference>
<dbReference type="AlphaFoldDB" id="D9SP01"/>
<evidence type="ECO:0000259" key="2">
    <source>
        <dbReference type="Pfam" id="PF11760"/>
    </source>
</evidence>
<name>D9SP01_CLOC7</name>
<dbReference type="Pfam" id="PF11760">
    <property type="entry name" value="CbiG_N"/>
    <property type="match status" value="1"/>
</dbReference>
<dbReference type="InterPro" id="IPR052553">
    <property type="entry name" value="CbiG_hydrolase"/>
</dbReference>
<dbReference type="Gene3D" id="3.30.420.180">
    <property type="entry name" value="CobE/GbiG C-terminal domain"/>
    <property type="match status" value="1"/>
</dbReference>
<dbReference type="InterPro" id="IPR038029">
    <property type="entry name" value="GbiG_N_sf"/>
</dbReference>
<dbReference type="InterPro" id="IPR021745">
    <property type="entry name" value="CbiG_mid"/>
</dbReference>
<dbReference type="SUPFAM" id="SSF159672">
    <property type="entry name" value="CbiG N-terminal domain-like"/>
    <property type="match status" value="1"/>
</dbReference>
<feature type="domain" description="Cobalamin biosynthesis central region" evidence="3">
    <location>
        <begin position="121"/>
        <end position="202"/>
    </location>
</feature>
<dbReference type="Gene3D" id="3.40.50.11220">
    <property type="match status" value="1"/>
</dbReference>
<keyword evidence="5" id="KW-1185">Reference proteome</keyword>
<evidence type="ECO:0000259" key="1">
    <source>
        <dbReference type="Pfam" id="PF01890"/>
    </source>
</evidence>
<dbReference type="RefSeq" id="WP_010076808.1">
    <property type="nucleotide sequence ID" value="NC_014393.1"/>
</dbReference>
<dbReference type="STRING" id="573061.Clocel_2226"/>
<sequence length="334" mass="36770">MKIAFFSLTNEGENLAKKISSQLGGDLYNKDNFKENVQSSWNQYDSLVFIMATGIVVRVIASLLEHKAKDPAVIVIDQKGKHVISLLSGHLGGANEIARNIAKVISATPVITTATDITNTIAFDLFAKENNSVIENIEDLKYISADLIEGKVVDFITEYQVEGLKATDNINTLVDNSTYNSQNNKVVFDIGKKFQSENHVLYIRPKSVVLGVGCKKNISTEEMLLAVEDFLEKNQVSPLSIGTIATIALKEKEIAINTLCEKYKADLYIADYEEIETINYEIETSEFVKSVTGVGSVAEASAYIASNKGKILKGKTKYKGITLALAMKSIIYKF</sequence>
<evidence type="ECO:0000313" key="4">
    <source>
        <dbReference type="EMBL" id="ADL51966.1"/>
    </source>
</evidence>
<dbReference type="InterPro" id="IPR002750">
    <property type="entry name" value="CobE/GbiG_C"/>
</dbReference>
<dbReference type="SUPFAM" id="SSF159664">
    <property type="entry name" value="CobE/GbiG C-terminal domain-like"/>
    <property type="match status" value="1"/>
</dbReference>
<dbReference type="GO" id="GO:0009236">
    <property type="term" value="P:cobalamin biosynthetic process"/>
    <property type="evidence" value="ECO:0007669"/>
    <property type="project" value="InterPro"/>
</dbReference>
<dbReference type="Pfam" id="PF11761">
    <property type="entry name" value="CbiG_mid"/>
    <property type="match status" value="1"/>
</dbReference>
<dbReference type="NCBIfam" id="NF004466">
    <property type="entry name" value="PRK05788.1-4"/>
    <property type="match status" value="1"/>
</dbReference>